<keyword evidence="7" id="KW-1185">Reference proteome</keyword>
<evidence type="ECO:0000256" key="5">
    <source>
        <dbReference type="ARBA" id="ARBA00035330"/>
    </source>
</evidence>
<protein>
    <recommendedName>
        <fullName evidence="4">Large ribosomal subunit protein eL28</fullName>
    </recommendedName>
    <alternativeName>
        <fullName evidence="5">60S ribosomal protein L28</fullName>
    </alternativeName>
</protein>
<evidence type="ECO:0000256" key="3">
    <source>
        <dbReference type="ARBA" id="ARBA00023274"/>
    </source>
</evidence>
<dbReference type="Gene3D" id="3.30.390.110">
    <property type="match status" value="1"/>
</dbReference>
<dbReference type="InterPro" id="IPR029004">
    <property type="entry name" value="Ribosomal_eL28/Mak16"/>
</dbReference>
<sequence length="127" mass="13796">MSDALVWQVIRNNNAFLRTQRGIGKRFSTEKFNLKKVNSPKYSGLANKHAIDVSAAAAKGVVVSTKNEKGRPAKAVTTSTLSKTPVASVRSLAKNTGFNKFHKLAQRRAAAYVRAQVKKPKVSKADA</sequence>
<accession>A0A1I7V1M5</accession>
<organism evidence="7 8">
    <name type="scientific">Caenorhabditis tropicalis</name>
    <dbReference type="NCBI Taxonomy" id="1561998"/>
    <lineage>
        <taxon>Eukaryota</taxon>
        <taxon>Metazoa</taxon>
        <taxon>Ecdysozoa</taxon>
        <taxon>Nematoda</taxon>
        <taxon>Chromadorea</taxon>
        <taxon>Rhabditida</taxon>
        <taxon>Rhabditina</taxon>
        <taxon>Rhabditomorpha</taxon>
        <taxon>Rhabditoidea</taxon>
        <taxon>Rhabditidae</taxon>
        <taxon>Peloderinae</taxon>
        <taxon>Caenorhabditis</taxon>
    </lineage>
</organism>
<proteinExistence type="inferred from homology"/>
<evidence type="ECO:0000259" key="6">
    <source>
        <dbReference type="Pfam" id="PF01778"/>
    </source>
</evidence>
<evidence type="ECO:0000256" key="1">
    <source>
        <dbReference type="ARBA" id="ARBA00007926"/>
    </source>
</evidence>
<dbReference type="GO" id="GO:0006412">
    <property type="term" value="P:translation"/>
    <property type="evidence" value="ECO:0007669"/>
    <property type="project" value="InterPro"/>
</dbReference>
<dbReference type="GO" id="GO:0003735">
    <property type="term" value="F:structural constituent of ribosome"/>
    <property type="evidence" value="ECO:0007669"/>
    <property type="project" value="InterPro"/>
</dbReference>
<evidence type="ECO:0000313" key="7">
    <source>
        <dbReference type="Proteomes" id="UP000095282"/>
    </source>
</evidence>
<dbReference type="WBParaSite" id="Csp11.Scaffold630.g21496.t1">
    <property type="protein sequence ID" value="Csp11.Scaffold630.g21496.t1"/>
    <property type="gene ID" value="Csp11.Scaffold630.g21496"/>
</dbReference>
<keyword evidence="3" id="KW-0687">Ribonucleoprotein</keyword>
<dbReference type="eggNOG" id="KOG3412">
    <property type="taxonomic scope" value="Eukaryota"/>
</dbReference>
<evidence type="ECO:0000256" key="4">
    <source>
        <dbReference type="ARBA" id="ARBA00035223"/>
    </source>
</evidence>
<evidence type="ECO:0000313" key="8">
    <source>
        <dbReference type="WBParaSite" id="Csp11.Scaffold630.g21496.t1"/>
    </source>
</evidence>
<dbReference type="Proteomes" id="UP000095282">
    <property type="component" value="Unplaced"/>
</dbReference>
<evidence type="ECO:0000256" key="2">
    <source>
        <dbReference type="ARBA" id="ARBA00022980"/>
    </source>
</evidence>
<feature type="domain" description="Ribosomal eL28/Mak16" evidence="6">
    <location>
        <begin position="5"/>
        <end position="114"/>
    </location>
</feature>
<dbReference type="AlphaFoldDB" id="A0A1I7V1M5"/>
<keyword evidence="2" id="KW-0689">Ribosomal protein</keyword>
<dbReference type="STRING" id="1561998.A0A1I7V1M5"/>
<dbReference type="PANTHER" id="PTHR10544">
    <property type="entry name" value="60S RIBOSOMAL PROTEIN L28"/>
    <property type="match status" value="1"/>
</dbReference>
<dbReference type="FunFam" id="3.30.390.110:FF:000005">
    <property type="entry name" value="60S ribosomal protein L28"/>
    <property type="match status" value="1"/>
</dbReference>
<dbReference type="GO" id="GO:1990904">
    <property type="term" value="C:ribonucleoprotein complex"/>
    <property type="evidence" value="ECO:0007669"/>
    <property type="project" value="UniProtKB-KW"/>
</dbReference>
<reference evidence="8" key="1">
    <citation type="submission" date="2016-11" db="UniProtKB">
        <authorList>
            <consortium name="WormBaseParasite"/>
        </authorList>
    </citation>
    <scope>IDENTIFICATION</scope>
</reference>
<dbReference type="InterPro" id="IPR002672">
    <property type="entry name" value="Ribosomal_eL28"/>
</dbReference>
<name>A0A1I7V1M5_9PELO</name>
<comment type="similarity">
    <text evidence="1">Belongs to the eukaryotic ribosomal protein eL28 family.</text>
</comment>
<dbReference type="GO" id="GO:0005840">
    <property type="term" value="C:ribosome"/>
    <property type="evidence" value="ECO:0007669"/>
    <property type="project" value="UniProtKB-KW"/>
</dbReference>
<dbReference type="Pfam" id="PF01778">
    <property type="entry name" value="Ribosomal_L28e"/>
    <property type="match status" value="1"/>
</dbReference>